<evidence type="ECO:0000313" key="1">
    <source>
        <dbReference type="EMBL" id="WZL68953.1"/>
    </source>
</evidence>
<reference evidence="1 2" key="1">
    <citation type="submission" date="2023-03" db="EMBL/GenBank/DDBJ databases">
        <title>Novel Species.</title>
        <authorList>
            <person name="Ma S."/>
        </authorList>
    </citation>
    <scope>NUCLEOTIDE SEQUENCE [LARGE SCALE GENOMIC DNA]</scope>
    <source>
        <strain evidence="1 2">LIND6LT2</strain>
    </source>
</reference>
<protein>
    <recommendedName>
        <fullName evidence="3">DUF1444 family protein</fullName>
    </recommendedName>
</protein>
<organism evidence="1 2">
    <name type="scientific">Defluviitalea saccharophila</name>
    <dbReference type="NCBI Taxonomy" id="879970"/>
    <lineage>
        <taxon>Bacteria</taxon>
        <taxon>Bacillati</taxon>
        <taxon>Bacillota</taxon>
        <taxon>Clostridia</taxon>
        <taxon>Lachnospirales</taxon>
        <taxon>Defluviitaleaceae</taxon>
        <taxon>Defluviitalea</taxon>
    </lineage>
</organism>
<evidence type="ECO:0008006" key="3">
    <source>
        <dbReference type="Google" id="ProtNLM"/>
    </source>
</evidence>
<gene>
    <name evidence="1" type="ORF">QBE51_08985</name>
</gene>
<accession>A0ABZ2Y0W3</accession>
<proteinExistence type="predicted"/>
<dbReference type="EMBL" id="CP121687">
    <property type="protein sequence ID" value="WZL68953.1"/>
    <property type="molecule type" value="Genomic_DNA"/>
</dbReference>
<name>A0ABZ2Y0W3_9FIRM</name>
<dbReference type="RefSeq" id="WP_341875960.1">
    <property type="nucleotide sequence ID" value="NZ_CP121687.1"/>
</dbReference>
<evidence type="ECO:0000313" key="2">
    <source>
        <dbReference type="Proteomes" id="UP001486565"/>
    </source>
</evidence>
<sequence>MARCDKNWITKEEFTKRFFRDLKKKYINCKLVENIIEVEVLSVITLSINLDEVYGQYNRRLEPSYRIIKDRFFIAIEDKIEEYKKTIISSVIPVIKTREITKELDVIKDNFVLDLDIIYAYDNGEGYCFIGDEESFNKDEIVRNAFENIKNIHYMIERLDNDYEIYQIKSKDDITAVLLNINKQRHIINKLGKRLLIVIVNMSEILIAKDTPINIEVLRLIIELAAKKYPKEELMSDKIYRYNEGTFTYEGLIIKRIS</sequence>
<keyword evidence="2" id="KW-1185">Reference proteome</keyword>
<dbReference type="Proteomes" id="UP001486565">
    <property type="component" value="Chromosome"/>
</dbReference>